<sequence length="287" mass="32015">MHISYATLLALVLATGYTVGGHLRPQADTDDVPLSLLLNGLSGNSLNPDFNTKPWGLSNIYETSDGERSTIGEQHPEQVVEADSSSETVYYDALDISAFPEGVSAINIQHLDDIRSSDEEINHSPMTTTPSESQVRFPTILRKPSSKDSMETTGSQIISQMPTPPNHKDSPYLQQVPDHCPMHLSPSATLGSSTNLNTEENSDTPVIPMAGNELIETYYNDHGPNENPRLNSTLGDRRTHTQHFEKKFGGLRAWCIQYSRVEGWHGWTDRRKNWIKSQKDKIKNSRD</sequence>
<protein>
    <submittedName>
        <fullName evidence="2">Uncharacterized protein</fullName>
    </submittedName>
</protein>
<keyword evidence="3" id="KW-1185">Reference proteome</keyword>
<evidence type="ECO:0000313" key="2">
    <source>
        <dbReference type="EMBL" id="RKP34323.1"/>
    </source>
</evidence>
<dbReference type="AlphaFoldDB" id="A0A4P9ZMA5"/>
<feature type="chain" id="PRO_5020464085" evidence="1">
    <location>
        <begin position="21"/>
        <end position="287"/>
    </location>
</feature>
<gene>
    <name evidence="2" type="ORF">BJ085DRAFT_31893</name>
</gene>
<keyword evidence="1" id="KW-0732">Signal</keyword>
<reference evidence="3" key="1">
    <citation type="journal article" date="2018" name="Nat. Microbiol.">
        <title>Leveraging single-cell genomics to expand the fungal tree of life.</title>
        <authorList>
            <person name="Ahrendt S.R."/>
            <person name="Quandt C.A."/>
            <person name="Ciobanu D."/>
            <person name="Clum A."/>
            <person name="Salamov A."/>
            <person name="Andreopoulos B."/>
            <person name="Cheng J.F."/>
            <person name="Woyke T."/>
            <person name="Pelin A."/>
            <person name="Henrissat B."/>
            <person name="Reynolds N.K."/>
            <person name="Benny G.L."/>
            <person name="Smith M.E."/>
            <person name="James T.Y."/>
            <person name="Grigoriev I.V."/>
        </authorList>
    </citation>
    <scope>NUCLEOTIDE SEQUENCE [LARGE SCALE GENOMIC DNA]</scope>
    <source>
        <strain evidence="3">RSA 468</strain>
    </source>
</reference>
<dbReference type="Proteomes" id="UP000268162">
    <property type="component" value="Unassembled WGS sequence"/>
</dbReference>
<name>A0A4P9ZMA5_9FUNG</name>
<accession>A0A4P9ZMA5</accession>
<dbReference type="EMBL" id="ML003251">
    <property type="protein sequence ID" value="RKP34323.1"/>
    <property type="molecule type" value="Genomic_DNA"/>
</dbReference>
<feature type="signal peptide" evidence="1">
    <location>
        <begin position="1"/>
        <end position="20"/>
    </location>
</feature>
<evidence type="ECO:0000313" key="3">
    <source>
        <dbReference type="Proteomes" id="UP000268162"/>
    </source>
</evidence>
<proteinExistence type="predicted"/>
<organism evidence="2 3">
    <name type="scientific">Dimargaris cristalligena</name>
    <dbReference type="NCBI Taxonomy" id="215637"/>
    <lineage>
        <taxon>Eukaryota</taxon>
        <taxon>Fungi</taxon>
        <taxon>Fungi incertae sedis</taxon>
        <taxon>Zoopagomycota</taxon>
        <taxon>Kickxellomycotina</taxon>
        <taxon>Dimargaritomycetes</taxon>
        <taxon>Dimargaritales</taxon>
        <taxon>Dimargaritaceae</taxon>
        <taxon>Dimargaris</taxon>
    </lineage>
</organism>
<evidence type="ECO:0000256" key="1">
    <source>
        <dbReference type="SAM" id="SignalP"/>
    </source>
</evidence>